<keyword evidence="1" id="KW-1133">Transmembrane helix</keyword>
<dbReference type="InterPro" id="IPR006675">
    <property type="entry name" value="HDIG_dom"/>
</dbReference>
<dbReference type="SMART" id="SM00471">
    <property type="entry name" value="HDc"/>
    <property type="match status" value="1"/>
</dbReference>
<dbReference type="Pfam" id="PF01966">
    <property type="entry name" value="HD"/>
    <property type="match status" value="1"/>
</dbReference>
<dbReference type="PANTHER" id="PTHR36442:SF1">
    <property type="entry name" value="CYCLIC-DI-AMP PHOSPHODIESTERASE PGPH"/>
    <property type="match status" value="1"/>
</dbReference>
<dbReference type="Pfam" id="PF07697">
    <property type="entry name" value="7TMR-HDED"/>
    <property type="match status" value="1"/>
</dbReference>
<dbReference type="InterPro" id="IPR052722">
    <property type="entry name" value="PgpH_phosphodiesterase"/>
</dbReference>
<keyword evidence="1" id="KW-0472">Membrane</keyword>
<name>A0ABY4EUU0_9BACI</name>
<evidence type="ECO:0000259" key="2">
    <source>
        <dbReference type="PROSITE" id="PS51831"/>
    </source>
</evidence>
<sequence length="713" mass="80601">MKRISVWKQFVTSLSQHRIHQLIANCSVIAVVFLLVSFQNVQSETYDFEKLAVAKETIRSPITIENTKETERRIREVVQSVEDHYEISEEVVEEQVTYINEMFDAINKIESGQVDIDEEQSNLADISDRITYLEGLVQDDIMEAVDTDSLTTLFQASHEDRVLAKELISTGLYDVYHSGIKSEEVEQAIQTVQQKLSFSTLDYSFVQALNPLIAVSIKPNSFFSADETNQAQQQARNSVEPVMIQAGEVLVEEGQLITNDIYEQLEVAGLLHEERNYYPLIGLCLLILLIGLFIFLECRYQDIQSSLNARKLMAIAALSIFIMVMMKVVSVYATSTNPLYYVTPVAAVSMLLKILINERMALVMSIYYAIMGCVIFNSNIPGLLNMEAGIYILFSQLAGTFFLSEIKDKSSIIKSGLVTSVVNMVSICLFLFLSFEKYAWIDYVTFSGYGFFSAMLATILTIGMLPFFESGLRILSDTKLLALSSPNQPLLRKLLIEAPGTYHHSIMVANLSEASCEAIGANGLLARVAAYYHDLGKTIRPHYFIENQMGMKNPHDYLDPYQSAEIILHHPLDSAKLLKQNKLPVEIIDIAQQHHGTTLLKYFYYKAKERSEHVKEEDFRYEGPKPCTKEAAVVSICDSIEAAVRSLANPAQEEIEKIVTSIFEDRLLDGQLNESTLTFKELEQMKLVICETLKGIYHSRIQYPNDSKMKEAK</sequence>
<dbReference type="PANTHER" id="PTHR36442">
    <property type="entry name" value="CYCLIC-DI-AMP PHOSPHODIESTERASE PGPH"/>
    <property type="match status" value="1"/>
</dbReference>
<proteinExistence type="predicted"/>
<feature type="transmembrane region" description="Helical" evidence="1">
    <location>
        <begin position="361"/>
        <end position="380"/>
    </location>
</feature>
<dbReference type="InterPro" id="IPR011624">
    <property type="entry name" value="Metal-dep_PHydrolase_7TM_extra"/>
</dbReference>
<keyword evidence="4" id="KW-1185">Reference proteome</keyword>
<dbReference type="NCBIfam" id="TIGR00277">
    <property type="entry name" value="HDIG"/>
    <property type="match status" value="1"/>
</dbReference>
<dbReference type="Pfam" id="PF07698">
    <property type="entry name" value="7TM-7TMR_HD"/>
    <property type="match status" value="1"/>
</dbReference>
<feature type="transmembrane region" description="Helical" evidence="1">
    <location>
        <begin position="277"/>
        <end position="300"/>
    </location>
</feature>
<feature type="transmembrane region" description="Helical" evidence="1">
    <location>
        <begin position="447"/>
        <end position="468"/>
    </location>
</feature>
<dbReference type="SUPFAM" id="SSF109604">
    <property type="entry name" value="HD-domain/PDEase-like"/>
    <property type="match status" value="1"/>
</dbReference>
<dbReference type="PROSITE" id="PS51831">
    <property type="entry name" value="HD"/>
    <property type="match status" value="1"/>
</dbReference>
<evidence type="ECO:0000313" key="3">
    <source>
        <dbReference type="EMBL" id="UOQ47414.1"/>
    </source>
</evidence>
<accession>A0ABY4EUU0</accession>
<protein>
    <submittedName>
        <fullName evidence="3">HDIG domain-containing protein</fullName>
    </submittedName>
</protein>
<gene>
    <name evidence="3" type="ORF">MUN88_15245</name>
</gene>
<feature type="transmembrane region" description="Helical" evidence="1">
    <location>
        <begin position="312"/>
        <end position="333"/>
    </location>
</feature>
<feature type="transmembrane region" description="Helical" evidence="1">
    <location>
        <begin position="339"/>
        <end position="356"/>
    </location>
</feature>
<dbReference type="InterPro" id="IPR006674">
    <property type="entry name" value="HD_domain"/>
</dbReference>
<feature type="domain" description="HD" evidence="2">
    <location>
        <begin position="501"/>
        <end position="643"/>
    </location>
</feature>
<dbReference type="Gene3D" id="1.10.3210.10">
    <property type="entry name" value="Hypothetical protein af1432"/>
    <property type="match status" value="1"/>
</dbReference>
<dbReference type="CDD" id="cd00077">
    <property type="entry name" value="HDc"/>
    <property type="match status" value="1"/>
</dbReference>
<dbReference type="Proteomes" id="UP000831782">
    <property type="component" value="Chromosome"/>
</dbReference>
<dbReference type="InterPro" id="IPR003607">
    <property type="entry name" value="HD/PDEase_dom"/>
</dbReference>
<evidence type="ECO:0000256" key="1">
    <source>
        <dbReference type="SAM" id="Phobius"/>
    </source>
</evidence>
<evidence type="ECO:0000313" key="4">
    <source>
        <dbReference type="Proteomes" id="UP000831782"/>
    </source>
</evidence>
<dbReference type="EMBL" id="CP095072">
    <property type="protein sequence ID" value="UOQ47414.1"/>
    <property type="molecule type" value="Genomic_DNA"/>
</dbReference>
<dbReference type="RefSeq" id="WP_244716521.1">
    <property type="nucleotide sequence ID" value="NZ_CP095072.1"/>
</dbReference>
<reference evidence="3 4" key="1">
    <citation type="submission" date="2022-04" db="EMBL/GenBank/DDBJ databases">
        <title>Gracilibacillus sp. isolated from saltern.</title>
        <authorList>
            <person name="Won M."/>
            <person name="Lee C.-M."/>
            <person name="Woen H.-Y."/>
            <person name="Kwon S.-W."/>
        </authorList>
    </citation>
    <scope>NUCLEOTIDE SEQUENCE [LARGE SCALE GENOMIC DNA]</scope>
    <source>
        <strain evidence="3 4">SSWR10-1</strain>
    </source>
</reference>
<feature type="transmembrane region" description="Helical" evidence="1">
    <location>
        <begin position="416"/>
        <end position="435"/>
    </location>
</feature>
<dbReference type="InterPro" id="IPR011621">
    <property type="entry name" value="Metal-dep_PHydrolase_7TM_intra"/>
</dbReference>
<organism evidence="3 4">
    <name type="scientific">Gracilibacillus caseinilyticus</name>
    <dbReference type="NCBI Taxonomy" id="2932256"/>
    <lineage>
        <taxon>Bacteria</taxon>
        <taxon>Bacillati</taxon>
        <taxon>Bacillota</taxon>
        <taxon>Bacilli</taxon>
        <taxon>Bacillales</taxon>
        <taxon>Bacillaceae</taxon>
        <taxon>Gracilibacillus</taxon>
    </lineage>
</organism>
<keyword evidence="1" id="KW-0812">Transmembrane</keyword>